<name>R7TVW4_CAPTE</name>
<evidence type="ECO:0000313" key="4">
    <source>
        <dbReference type="Proteomes" id="UP000014760"/>
    </source>
</evidence>
<evidence type="ECO:0000313" key="3">
    <source>
        <dbReference type="EnsemblMetazoa" id="CapteP222760"/>
    </source>
</evidence>
<dbReference type="EnsemblMetazoa" id="CapteT222760">
    <property type="protein sequence ID" value="CapteP222760"/>
    <property type="gene ID" value="CapteG222760"/>
</dbReference>
<feature type="region of interest" description="Disordered" evidence="1">
    <location>
        <begin position="275"/>
        <end position="377"/>
    </location>
</feature>
<sequence length="1068" mass="116583">MLFSLRLAFTCSFGGTNGYLVFNFTRETEPVEVSSPYPRVKISGNAPLIDKYADIMQVLKSTKKHQVNLEQNFDAIQRARQESHVYGIIEEMAQDRSAAERMRIKQMVDDHIHSMNRHLEKDVMSELQKAEDRMKNDFMIPERDISVPKTKSKFNRNVQSRINTGLKKPLNQKSAVAGKENVPVKARQKPVTASAIRDMLSQEQKPAKIPSNVPRLSQPAFVPKRSSQKEPYLRFRSSSPKSKSGSPVSVTRSRAPSPPMPTAILLSAPLIRASHSPVPLTTSTPVQKTKPKSPSPKKSPRAETPPLISQPAETDRVISPQILNDSCIGDNEKSKEPVYSDDFDESVVESSAPIDIPGYTAPKSTYHGPQFPPKKRSACSDEIAVEIRRKELAENEAVNWIEQELMARMISDHLSSQAPPPSSLPPAKQHLIHDDSSLEEDASVIDESLITDAVGQKGLQLFIDAGVAIDSGMVNALMREVILEKIASTLGQITSDDAALPPPPTAQPRRQPSPPPGLPSAPTFAPIRVHSPPVIVRGTPVPTPEVTPQQSPILPSSPVPQARPHHAPPTPDRTPTPSAMEEINEVRYVDDFEEPDEILIPKPVKLTPDADAIWDMASPPSHEVMTPARSLSPVTSSPPPVVLNDTRTPSPSVQSEVHIILPPPLPEPEVVVQKEDRATSPQAWSEPDADLPAPPAPPCESAESPPPAQSSDDAQEIPQDDEAPKRVATISESSSATSGALSVISDTLNEPFSEGQWMLSAYSEGELPHPPIENEIRNRIRHHLISDGLMHQQSVDDTLQDTDEIHQDQISSTDISQSEGEILHRDPLPNIQSTLAAMAHSQSAQIAAQSAEKSIGEVILPSTSTSEPQKSNVKKAYRMLSAGELSGVPEEPTPSDHGPSTSVTRSTRRHPTLGQVVSTSDEHRPLRRRNSPQASRGSLGLSQSQTFGHSDMAASQHSMRQTASDVDSATTDRLNIEAILQNRDYFNTTQSDLATTTDFQLRASTDQRMAQTAEYSLMDSEVMSADESSALSLGIHVRPPLQVSVTIPSVLDEDSDISPEEISEISLH</sequence>
<protein>
    <submittedName>
        <fullName evidence="2 3">Uncharacterized protein</fullName>
    </submittedName>
</protein>
<feature type="compositionally biased region" description="Polar residues" evidence="1">
    <location>
        <begin position="645"/>
        <end position="655"/>
    </location>
</feature>
<feature type="compositionally biased region" description="Pro residues" evidence="1">
    <location>
        <begin position="692"/>
        <end position="708"/>
    </location>
</feature>
<dbReference type="EMBL" id="KB308278">
    <property type="protein sequence ID" value="ELT98048.1"/>
    <property type="molecule type" value="Genomic_DNA"/>
</dbReference>
<dbReference type="EMBL" id="AMQN01010629">
    <property type="status" value="NOT_ANNOTATED_CDS"/>
    <property type="molecule type" value="Genomic_DNA"/>
</dbReference>
<keyword evidence="4" id="KW-1185">Reference proteome</keyword>
<feature type="region of interest" description="Disordered" evidence="1">
    <location>
        <begin position="171"/>
        <end position="191"/>
    </location>
</feature>
<evidence type="ECO:0000313" key="2">
    <source>
        <dbReference type="EMBL" id="ELT98048.1"/>
    </source>
</evidence>
<dbReference type="OrthoDB" id="10057439at2759"/>
<dbReference type="AlphaFoldDB" id="R7TVW4"/>
<dbReference type="OMA" id="HENENPQ"/>
<proteinExistence type="predicted"/>
<dbReference type="Pfam" id="PF15324">
    <property type="entry name" value="TALPID3"/>
    <property type="match status" value="2"/>
</dbReference>
<organism evidence="2">
    <name type="scientific">Capitella teleta</name>
    <name type="common">Polychaete worm</name>
    <dbReference type="NCBI Taxonomy" id="283909"/>
    <lineage>
        <taxon>Eukaryota</taxon>
        <taxon>Metazoa</taxon>
        <taxon>Spiralia</taxon>
        <taxon>Lophotrochozoa</taxon>
        <taxon>Annelida</taxon>
        <taxon>Polychaeta</taxon>
        <taxon>Sedentaria</taxon>
        <taxon>Scolecida</taxon>
        <taxon>Capitellidae</taxon>
        <taxon>Capitella</taxon>
    </lineage>
</organism>
<dbReference type="HOGENOM" id="CLU_288085_0_0_1"/>
<dbReference type="GO" id="GO:0005814">
    <property type="term" value="C:centriole"/>
    <property type="evidence" value="ECO:0007669"/>
    <property type="project" value="TreeGrafter"/>
</dbReference>
<feature type="region of interest" description="Disordered" evidence="1">
    <location>
        <begin position="613"/>
        <end position="741"/>
    </location>
</feature>
<dbReference type="Proteomes" id="UP000014760">
    <property type="component" value="Unassembled WGS sequence"/>
</dbReference>
<reference evidence="3" key="3">
    <citation type="submission" date="2015-06" db="UniProtKB">
        <authorList>
            <consortium name="EnsemblMetazoa"/>
        </authorList>
    </citation>
    <scope>IDENTIFICATION</scope>
</reference>
<feature type="compositionally biased region" description="Low complexity" evidence="1">
    <location>
        <begin position="237"/>
        <end position="250"/>
    </location>
</feature>
<feature type="region of interest" description="Disordered" evidence="1">
    <location>
        <begin position="885"/>
        <end position="968"/>
    </location>
</feature>
<reference evidence="2 4" key="2">
    <citation type="journal article" date="2013" name="Nature">
        <title>Insights into bilaterian evolution from three spiralian genomes.</title>
        <authorList>
            <person name="Simakov O."/>
            <person name="Marletaz F."/>
            <person name="Cho S.J."/>
            <person name="Edsinger-Gonzales E."/>
            <person name="Havlak P."/>
            <person name="Hellsten U."/>
            <person name="Kuo D.H."/>
            <person name="Larsson T."/>
            <person name="Lv J."/>
            <person name="Arendt D."/>
            <person name="Savage R."/>
            <person name="Osoegawa K."/>
            <person name="de Jong P."/>
            <person name="Grimwood J."/>
            <person name="Chapman J.A."/>
            <person name="Shapiro H."/>
            <person name="Aerts A."/>
            <person name="Otillar R.P."/>
            <person name="Terry A.Y."/>
            <person name="Boore J.L."/>
            <person name="Grigoriev I.V."/>
            <person name="Lindberg D.R."/>
            <person name="Seaver E.C."/>
            <person name="Weisblat D.A."/>
            <person name="Putnam N.H."/>
            <person name="Rokhsar D.S."/>
        </authorList>
    </citation>
    <scope>NUCLEOTIDE SEQUENCE</scope>
    <source>
        <strain evidence="2 4">I ESC-2004</strain>
    </source>
</reference>
<dbReference type="InterPro" id="IPR029246">
    <property type="entry name" value="TALPID3"/>
</dbReference>
<dbReference type="STRING" id="283909.R7TVW4"/>
<feature type="region of interest" description="Disordered" evidence="1">
    <location>
        <begin position="494"/>
        <end position="579"/>
    </location>
</feature>
<gene>
    <name evidence="2" type="ORF">CAPTEDRAFT_222760</name>
</gene>
<feature type="compositionally biased region" description="Polar residues" evidence="1">
    <location>
        <begin position="931"/>
        <end position="968"/>
    </location>
</feature>
<dbReference type="PANTHER" id="PTHR15721">
    <property type="entry name" value="KIAA0586 PROTEIN"/>
    <property type="match status" value="1"/>
</dbReference>
<evidence type="ECO:0000256" key="1">
    <source>
        <dbReference type="SAM" id="MobiDB-lite"/>
    </source>
</evidence>
<dbReference type="GO" id="GO:0036064">
    <property type="term" value="C:ciliary basal body"/>
    <property type="evidence" value="ECO:0007669"/>
    <property type="project" value="TreeGrafter"/>
</dbReference>
<feature type="region of interest" description="Disordered" evidence="1">
    <location>
        <begin position="203"/>
        <end position="262"/>
    </location>
</feature>
<accession>R7TVW4</accession>
<reference evidence="4" key="1">
    <citation type="submission" date="2012-12" db="EMBL/GenBank/DDBJ databases">
        <authorList>
            <person name="Hellsten U."/>
            <person name="Grimwood J."/>
            <person name="Chapman J.A."/>
            <person name="Shapiro H."/>
            <person name="Aerts A."/>
            <person name="Otillar R.P."/>
            <person name="Terry A.Y."/>
            <person name="Boore J.L."/>
            <person name="Simakov O."/>
            <person name="Marletaz F."/>
            <person name="Cho S.-J."/>
            <person name="Edsinger-Gonzales E."/>
            <person name="Havlak P."/>
            <person name="Kuo D.-H."/>
            <person name="Larsson T."/>
            <person name="Lv J."/>
            <person name="Arendt D."/>
            <person name="Savage R."/>
            <person name="Osoegawa K."/>
            <person name="de Jong P."/>
            <person name="Lindberg D.R."/>
            <person name="Seaver E.C."/>
            <person name="Weisblat D.A."/>
            <person name="Putnam N.H."/>
            <person name="Grigoriev I.V."/>
            <person name="Rokhsar D.S."/>
        </authorList>
    </citation>
    <scope>NUCLEOTIDE SEQUENCE</scope>
    <source>
        <strain evidence="4">I ESC-2004</strain>
    </source>
</reference>
<feature type="compositionally biased region" description="Pro residues" evidence="1">
    <location>
        <begin position="500"/>
        <end position="519"/>
    </location>
</feature>
<dbReference type="GO" id="GO:0007224">
    <property type="term" value="P:smoothened signaling pathway"/>
    <property type="evidence" value="ECO:0007669"/>
    <property type="project" value="InterPro"/>
</dbReference>
<dbReference type="PANTHER" id="PTHR15721:SF2">
    <property type="entry name" value="PROTEIN TALPID3"/>
    <property type="match status" value="1"/>
</dbReference>
<feature type="compositionally biased region" description="Low complexity" evidence="1">
    <location>
        <begin position="727"/>
        <end position="741"/>
    </location>
</feature>